<dbReference type="Proteomes" id="UP000677457">
    <property type="component" value="Unassembled WGS sequence"/>
</dbReference>
<evidence type="ECO:0000256" key="4">
    <source>
        <dbReference type="RuleBase" id="RU365031"/>
    </source>
</evidence>
<name>A0A542XRR5_SALAC</name>
<evidence type="ECO:0000313" key="8">
    <source>
        <dbReference type="Proteomes" id="UP000315983"/>
    </source>
</evidence>
<dbReference type="EMBL" id="BOQM01000010">
    <property type="protein sequence ID" value="GIM84470.1"/>
    <property type="molecule type" value="Genomic_DNA"/>
</dbReference>
<dbReference type="GO" id="GO:0046353">
    <property type="term" value="F:aminoglycoside 3-N-acetyltransferase activity"/>
    <property type="evidence" value="ECO:0007669"/>
    <property type="project" value="UniProtKB-EC"/>
</dbReference>
<reference evidence="7 8" key="1">
    <citation type="submission" date="2019-06" db="EMBL/GenBank/DDBJ databases">
        <title>Sequencing the genomes of 1000 actinobacteria strains.</title>
        <authorList>
            <person name="Klenk H.-P."/>
        </authorList>
    </citation>
    <scope>NUCLEOTIDE SEQUENCE [LARGE SCALE GENOMIC DNA]</scope>
    <source>
        <strain evidence="7 8">DSM 44819</strain>
    </source>
</reference>
<evidence type="ECO:0000256" key="2">
    <source>
        <dbReference type="ARBA" id="ARBA00022679"/>
    </source>
</evidence>
<dbReference type="RefSeq" id="WP_142116556.1">
    <property type="nucleotide sequence ID" value="NZ_BOQM01000010.1"/>
</dbReference>
<evidence type="ECO:0000313" key="7">
    <source>
        <dbReference type="EMBL" id="TQL38511.1"/>
    </source>
</evidence>
<dbReference type="GO" id="GO:0046677">
    <property type="term" value="P:response to antibiotic"/>
    <property type="evidence" value="ECO:0007669"/>
    <property type="project" value="UniProtKB-KW"/>
</dbReference>
<evidence type="ECO:0000256" key="5">
    <source>
        <dbReference type="SAM" id="MobiDB-lite"/>
    </source>
</evidence>
<dbReference type="InterPro" id="IPR003679">
    <property type="entry name" value="Amioglycoside_AcTrfase"/>
</dbReference>
<feature type="region of interest" description="Disordered" evidence="5">
    <location>
        <begin position="263"/>
        <end position="283"/>
    </location>
</feature>
<dbReference type="EC" id="2.3.1.-" evidence="4"/>
<comment type="catalytic activity">
    <reaction evidence="4">
        <text>a 2-deoxystreptamine antibiotic + acetyl-CoA = an N(3)-acetyl-2-deoxystreptamine antibiotic + CoA + H(+)</text>
        <dbReference type="Rhea" id="RHEA:12665"/>
        <dbReference type="ChEBI" id="CHEBI:15378"/>
        <dbReference type="ChEBI" id="CHEBI:57287"/>
        <dbReference type="ChEBI" id="CHEBI:57288"/>
        <dbReference type="ChEBI" id="CHEBI:57921"/>
        <dbReference type="ChEBI" id="CHEBI:77452"/>
        <dbReference type="EC" id="2.3.1.81"/>
    </reaction>
</comment>
<dbReference type="EMBL" id="VFOL01000001">
    <property type="protein sequence ID" value="TQL38511.1"/>
    <property type="molecule type" value="Genomic_DNA"/>
</dbReference>
<dbReference type="PANTHER" id="PTHR11104:SF0">
    <property type="entry name" value="SPBETA PROPHAGE-DERIVED AMINOGLYCOSIDE N(3')-ACETYLTRANSFERASE-LIKE PROTEIN YOKD"/>
    <property type="match status" value="1"/>
</dbReference>
<keyword evidence="9" id="KW-1185">Reference proteome</keyword>
<reference evidence="6 9" key="2">
    <citation type="submission" date="2021-03" db="EMBL/GenBank/DDBJ databases">
        <title>Whole genome shotgun sequence of Salinispora arenicola NBRC 105043.</title>
        <authorList>
            <person name="Komaki H."/>
            <person name="Tamura T."/>
        </authorList>
    </citation>
    <scope>NUCLEOTIDE SEQUENCE [LARGE SCALE GENOMIC DNA]</scope>
    <source>
        <strain evidence="6 9">NBRC 105043</strain>
    </source>
</reference>
<evidence type="ECO:0000256" key="1">
    <source>
        <dbReference type="ARBA" id="ARBA00006383"/>
    </source>
</evidence>
<evidence type="ECO:0000256" key="3">
    <source>
        <dbReference type="ARBA" id="ARBA00023315"/>
    </source>
</evidence>
<gene>
    <name evidence="7" type="ORF">FB564_3711</name>
    <name evidence="6" type="ORF">Sar04_17520</name>
</gene>
<sequence>MIACRSGLVADLRALGLPAGGTVLVHASLRRIGPIAGGPVTALAALRDVLGPAGTIMVPTQTAGNSITSPAFRSATAGMTPCQVAEAVARIPPFDPATSPAEGMGALAETVRRTRGALRSRHPHVSFAALGPAAAALTAVHDLECHLGERSPLGSLYAADALILLAGVDWAACTAFHLAEYRLDPPPPARPYRCYLRTDADRRIQREFLAPDLDDSDFPRIGARLDARPDVRCGPLGTGIARLLPLRLAVDVAGQWMRRHRAGRWPPRPGVAAEVSLSDGSGG</sequence>
<evidence type="ECO:0000313" key="6">
    <source>
        <dbReference type="EMBL" id="GIM84470.1"/>
    </source>
</evidence>
<dbReference type="GeneID" id="93772896"/>
<dbReference type="Proteomes" id="UP000315983">
    <property type="component" value="Unassembled WGS sequence"/>
</dbReference>
<dbReference type="AlphaFoldDB" id="A0A542XRR5"/>
<keyword evidence="4" id="KW-0046">Antibiotic resistance</keyword>
<keyword evidence="3 4" id="KW-0012">Acyltransferase</keyword>
<dbReference type="Pfam" id="PF02522">
    <property type="entry name" value="Antibiotic_NAT"/>
    <property type="match status" value="1"/>
</dbReference>
<keyword evidence="2 4" id="KW-0808">Transferase</keyword>
<evidence type="ECO:0000313" key="9">
    <source>
        <dbReference type="Proteomes" id="UP000677457"/>
    </source>
</evidence>
<organism evidence="7 8">
    <name type="scientific">Salinispora arenicola</name>
    <dbReference type="NCBI Taxonomy" id="168697"/>
    <lineage>
        <taxon>Bacteria</taxon>
        <taxon>Bacillati</taxon>
        <taxon>Actinomycetota</taxon>
        <taxon>Actinomycetes</taxon>
        <taxon>Micromonosporales</taxon>
        <taxon>Micromonosporaceae</taxon>
        <taxon>Salinispora</taxon>
    </lineage>
</organism>
<comment type="caution">
    <text evidence="7">The sequence shown here is derived from an EMBL/GenBank/DDBJ whole genome shotgun (WGS) entry which is preliminary data.</text>
</comment>
<dbReference type="InterPro" id="IPR028345">
    <property type="entry name" value="Antibiotic_NAT-like"/>
</dbReference>
<proteinExistence type="inferred from homology"/>
<accession>A0A542XRR5</accession>
<dbReference type="PANTHER" id="PTHR11104">
    <property type="entry name" value="AMINOGLYCOSIDE N3-ACETYLTRANSFERASE"/>
    <property type="match status" value="1"/>
</dbReference>
<comment type="similarity">
    <text evidence="1 4">Belongs to the antibiotic N-acetyltransferase family.</text>
</comment>
<protein>
    <recommendedName>
        <fullName evidence="4">Aminoglycoside N(3)-acetyltransferase</fullName>
        <ecNumber evidence="4">2.3.1.-</ecNumber>
    </recommendedName>
</protein>
<dbReference type="SUPFAM" id="SSF110710">
    <property type="entry name" value="TTHA0583/YokD-like"/>
    <property type="match status" value="1"/>
</dbReference>